<evidence type="ECO:0000256" key="1">
    <source>
        <dbReference type="ARBA" id="ARBA00004651"/>
    </source>
</evidence>
<dbReference type="InterPro" id="IPR008250">
    <property type="entry name" value="ATPase_P-typ_transduc_dom_A_sf"/>
</dbReference>
<feature type="transmembrane region" description="Helical" evidence="20">
    <location>
        <begin position="133"/>
        <end position="152"/>
    </location>
</feature>
<evidence type="ECO:0000256" key="19">
    <source>
        <dbReference type="ARBA" id="ARBA00069640"/>
    </source>
</evidence>
<keyword evidence="13" id="KW-0186">Copper</keyword>
<dbReference type="InterPro" id="IPR023298">
    <property type="entry name" value="ATPase_P-typ_TM_dom_sf"/>
</dbReference>
<dbReference type="CDD" id="cd00371">
    <property type="entry name" value="HMA"/>
    <property type="match status" value="1"/>
</dbReference>
<dbReference type="SFLD" id="SFLDS00003">
    <property type="entry name" value="Haloacid_Dehalogenase"/>
    <property type="match status" value="1"/>
</dbReference>
<comment type="caution">
    <text evidence="22">The sequence shown here is derived from an EMBL/GenBank/DDBJ whole genome shotgun (WGS) entry which is preliminary data.</text>
</comment>
<dbReference type="GO" id="GO:0140581">
    <property type="term" value="F:P-type monovalent copper transporter activity"/>
    <property type="evidence" value="ECO:0007669"/>
    <property type="project" value="UniProtKB-EC"/>
</dbReference>
<dbReference type="GO" id="GO:0043682">
    <property type="term" value="F:P-type divalent copper transporter activity"/>
    <property type="evidence" value="ECO:0007669"/>
    <property type="project" value="TreeGrafter"/>
</dbReference>
<dbReference type="PANTHER" id="PTHR43520:SF8">
    <property type="entry name" value="P-TYPE CU(+) TRANSPORTER"/>
    <property type="match status" value="1"/>
</dbReference>
<dbReference type="CDD" id="cd02094">
    <property type="entry name" value="P-type_ATPase_Cu-like"/>
    <property type="match status" value="1"/>
</dbReference>
<dbReference type="SFLD" id="SFLDG00002">
    <property type="entry name" value="C1.7:_P-type_atpase_like"/>
    <property type="match status" value="1"/>
</dbReference>
<dbReference type="InterPro" id="IPR017969">
    <property type="entry name" value="Heavy-metal-associated_CS"/>
</dbReference>
<keyword evidence="14" id="KW-0406">Ion transport</keyword>
<dbReference type="GO" id="GO:0016887">
    <property type="term" value="F:ATP hydrolysis activity"/>
    <property type="evidence" value="ECO:0007669"/>
    <property type="project" value="InterPro"/>
</dbReference>
<comment type="catalytic activity">
    <reaction evidence="18">
        <text>Cu(+)(in) + ATP + H2O = Cu(+)(out) + ADP + phosphate + H(+)</text>
        <dbReference type="Rhea" id="RHEA:25792"/>
        <dbReference type="ChEBI" id="CHEBI:15377"/>
        <dbReference type="ChEBI" id="CHEBI:15378"/>
        <dbReference type="ChEBI" id="CHEBI:30616"/>
        <dbReference type="ChEBI" id="CHEBI:43474"/>
        <dbReference type="ChEBI" id="CHEBI:49552"/>
        <dbReference type="ChEBI" id="CHEBI:456216"/>
        <dbReference type="EC" id="7.2.2.8"/>
    </reaction>
</comment>
<dbReference type="InterPro" id="IPR036163">
    <property type="entry name" value="HMA_dom_sf"/>
</dbReference>
<keyword evidence="8 20" id="KW-0547">Nucleotide-binding</keyword>
<evidence type="ECO:0000256" key="3">
    <source>
        <dbReference type="ARBA" id="ARBA00012517"/>
    </source>
</evidence>
<evidence type="ECO:0000256" key="8">
    <source>
        <dbReference type="ARBA" id="ARBA00022741"/>
    </source>
</evidence>
<evidence type="ECO:0000256" key="11">
    <source>
        <dbReference type="ARBA" id="ARBA00022967"/>
    </source>
</evidence>
<feature type="transmembrane region" description="Helical" evidence="20">
    <location>
        <begin position="199"/>
        <end position="218"/>
    </location>
</feature>
<organism evidence="22 23">
    <name type="scientific">Candidatus Segetimicrobium genomatis</name>
    <dbReference type="NCBI Taxonomy" id="2569760"/>
    <lineage>
        <taxon>Bacteria</taxon>
        <taxon>Bacillati</taxon>
        <taxon>Candidatus Sysuimicrobiota</taxon>
        <taxon>Candidatus Sysuimicrobiia</taxon>
        <taxon>Candidatus Sysuimicrobiales</taxon>
        <taxon>Candidatus Segetimicrobiaceae</taxon>
        <taxon>Candidatus Segetimicrobium</taxon>
    </lineage>
</organism>
<dbReference type="Proteomes" id="UP000318834">
    <property type="component" value="Unassembled WGS sequence"/>
</dbReference>
<dbReference type="InterPro" id="IPR023214">
    <property type="entry name" value="HAD_sf"/>
</dbReference>
<evidence type="ECO:0000256" key="9">
    <source>
        <dbReference type="ARBA" id="ARBA00022796"/>
    </source>
</evidence>
<comment type="similarity">
    <text evidence="2 20">Belongs to the cation transport ATPase (P-type) (TC 3.A.3) family. Type IB subfamily.</text>
</comment>
<dbReference type="PANTHER" id="PTHR43520">
    <property type="entry name" value="ATP7, ISOFORM B"/>
    <property type="match status" value="1"/>
</dbReference>
<dbReference type="GO" id="GO:0005524">
    <property type="term" value="F:ATP binding"/>
    <property type="evidence" value="ECO:0007669"/>
    <property type="project" value="UniProtKB-UniRule"/>
</dbReference>
<comment type="subcellular location">
    <subcellularLocation>
        <location evidence="1">Cell membrane</location>
        <topology evidence="1">Multi-pass membrane protein</topology>
    </subcellularLocation>
</comment>
<evidence type="ECO:0000256" key="18">
    <source>
        <dbReference type="ARBA" id="ARBA00049289"/>
    </source>
</evidence>
<dbReference type="Pfam" id="PF00702">
    <property type="entry name" value="Hydrolase"/>
    <property type="match status" value="1"/>
</dbReference>
<dbReference type="SUPFAM" id="SSF81653">
    <property type="entry name" value="Calcium ATPase, transduction domain A"/>
    <property type="match status" value="1"/>
</dbReference>
<evidence type="ECO:0000256" key="13">
    <source>
        <dbReference type="ARBA" id="ARBA00023008"/>
    </source>
</evidence>
<accession>A0A537J0H2</accession>
<evidence type="ECO:0000256" key="17">
    <source>
        <dbReference type="ARBA" id="ARBA00037427"/>
    </source>
</evidence>
<evidence type="ECO:0000256" key="15">
    <source>
        <dbReference type="ARBA" id="ARBA00023136"/>
    </source>
</evidence>
<keyword evidence="6 20" id="KW-0812">Transmembrane</keyword>
<evidence type="ECO:0000259" key="21">
    <source>
        <dbReference type="PROSITE" id="PS50846"/>
    </source>
</evidence>
<sequence>MPSQRRELSTSKVQIPVRGMSCASCVDKVEHALRSVDGVLNASVNLASERATVEMTVTTPLATLRRAVRDAGYEPLEVEGDAAEDYEREARRRELATLRGRLIAGALLSLPILWGSLGHMGVRAWTPELLTNWYVQLILATPVQFWAGWQFYRGAWAMARRRTTDMNTLIAVGTSAAYGYSLVATLFPQVFSSGGLEPQVFYETSAIIIVLILMGRFLEARAKGQTSEAIRKLVGLQAKTARVLHDGHETDIPVEDVQAGDLVIVRPGEKVPVDGVIVEGRSAFDESMLTGESLPVDKGPGDQVVGATLNKTGAFTFRATKVGRDTVLAQIIRLVQEAQGSKAPIQRLADRVASYFVPAVMALAVVTFFTWLVFGPNPSLTYALVTFVAVLIIACPCALGLATPTAIMVGTGRGAEQGVLIKSGEALETAHRVNTIILDKTGTLTRGHPSVTDVIPLNGFDTTDILRLAASAERGSEHPLGGAIVRYAGEQGLDLAQPERFDAVPGHGIEAVVGGQTVLVGNPRLLLDRGVSLDGSGEIGLRLAHGGKTAMYVAVGRKAAGIVAVADTQKPHSKDVVQALRRMGLDVVMLTGDNAVTAKAIASQVGIDHFLAEVLPQHKTDEVKKLQAAGRRVAMVGDGINDAPALAQADMGIAIGAGTDVAIESADIVLIGDDLRGILTAIALSKQTMRTIKQNLFWAFFYNVVLIPLAAGVLYPFFGILLNPMVAALAMAFSSVSVVANSLRLRLFRLATA</sequence>
<keyword evidence="4" id="KW-0813">Transport</keyword>
<dbReference type="FunFam" id="3.40.50.1000:FF:000144">
    <property type="entry name" value="copper-transporting ATPase 1 isoform X2"/>
    <property type="match status" value="1"/>
</dbReference>
<dbReference type="FunFam" id="2.70.150.10:FF:000020">
    <property type="entry name" value="Copper-exporting P-type ATPase A"/>
    <property type="match status" value="1"/>
</dbReference>
<dbReference type="EMBL" id="VBAP01000007">
    <property type="protein sequence ID" value="TMI77058.1"/>
    <property type="molecule type" value="Genomic_DNA"/>
</dbReference>
<evidence type="ECO:0000256" key="6">
    <source>
        <dbReference type="ARBA" id="ARBA00022692"/>
    </source>
</evidence>
<evidence type="ECO:0000313" key="23">
    <source>
        <dbReference type="Proteomes" id="UP000318834"/>
    </source>
</evidence>
<dbReference type="AlphaFoldDB" id="A0A537J0H2"/>
<dbReference type="SUPFAM" id="SSF81665">
    <property type="entry name" value="Calcium ATPase, transmembrane domain M"/>
    <property type="match status" value="1"/>
</dbReference>
<evidence type="ECO:0000256" key="12">
    <source>
        <dbReference type="ARBA" id="ARBA00022989"/>
    </source>
</evidence>
<feature type="transmembrane region" description="Helical" evidence="20">
    <location>
        <begin position="102"/>
        <end position="121"/>
    </location>
</feature>
<proteinExistence type="inferred from homology"/>
<feature type="transmembrane region" description="Helical" evidence="20">
    <location>
        <begin position="380"/>
        <end position="403"/>
    </location>
</feature>
<feature type="transmembrane region" description="Helical" evidence="20">
    <location>
        <begin position="352"/>
        <end position="374"/>
    </location>
</feature>
<gene>
    <name evidence="22" type="ORF">E6H05_01500</name>
</gene>
<dbReference type="Gene3D" id="3.40.50.1000">
    <property type="entry name" value="HAD superfamily/HAD-like"/>
    <property type="match status" value="1"/>
</dbReference>
<dbReference type="Pfam" id="PF00122">
    <property type="entry name" value="E1-E2_ATPase"/>
    <property type="match status" value="1"/>
</dbReference>
<dbReference type="InterPro" id="IPR027256">
    <property type="entry name" value="P-typ_ATPase_IB"/>
</dbReference>
<keyword evidence="15 20" id="KW-0472">Membrane</keyword>
<protein>
    <recommendedName>
        <fullName evidence="19">Probable copper-transporting ATPase SynA</fullName>
        <ecNumber evidence="3">7.2.2.8</ecNumber>
    </recommendedName>
    <alternativeName>
        <fullName evidence="16">Cu(+)-exporting ATPase</fullName>
    </alternativeName>
</protein>
<feature type="domain" description="HMA" evidence="21">
    <location>
        <begin position="11"/>
        <end position="76"/>
    </location>
</feature>
<dbReference type="PRINTS" id="PR00943">
    <property type="entry name" value="CUATPASE"/>
</dbReference>
<dbReference type="Gene3D" id="3.30.70.100">
    <property type="match status" value="1"/>
</dbReference>
<dbReference type="InterPro" id="IPR018303">
    <property type="entry name" value="ATPase_P-typ_P_site"/>
</dbReference>
<evidence type="ECO:0000256" key="14">
    <source>
        <dbReference type="ARBA" id="ARBA00023065"/>
    </source>
</evidence>
<dbReference type="Gene3D" id="3.40.1110.10">
    <property type="entry name" value="Calcium-transporting ATPase, cytoplasmic domain N"/>
    <property type="match status" value="1"/>
</dbReference>
<evidence type="ECO:0000256" key="2">
    <source>
        <dbReference type="ARBA" id="ARBA00006024"/>
    </source>
</evidence>
<dbReference type="NCBIfam" id="TIGR01525">
    <property type="entry name" value="ATPase-IB_hvy"/>
    <property type="match status" value="1"/>
</dbReference>
<dbReference type="InterPro" id="IPR044492">
    <property type="entry name" value="P_typ_ATPase_HD_dom"/>
</dbReference>
<evidence type="ECO:0000256" key="16">
    <source>
        <dbReference type="ARBA" id="ARBA00033239"/>
    </source>
</evidence>
<evidence type="ECO:0000256" key="7">
    <source>
        <dbReference type="ARBA" id="ARBA00022723"/>
    </source>
</evidence>
<evidence type="ECO:0000256" key="10">
    <source>
        <dbReference type="ARBA" id="ARBA00022840"/>
    </source>
</evidence>
<feature type="transmembrane region" description="Helical" evidence="20">
    <location>
        <begin position="724"/>
        <end position="743"/>
    </location>
</feature>
<dbReference type="EC" id="7.2.2.8" evidence="3"/>
<evidence type="ECO:0000313" key="22">
    <source>
        <dbReference type="EMBL" id="TMI77058.1"/>
    </source>
</evidence>
<dbReference type="GO" id="GO:0055070">
    <property type="term" value="P:copper ion homeostasis"/>
    <property type="evidence" value="ECO:0007669"/>
    <property type="project" value="TreeGrafter"/>
</dbReference>
<dbReference type="SUPFAM" id="SSF55008">
    <property type="entry name" value="HMA, heavy metal-associated domain"/>
    <property type="match status" value="1"/>
</dbReference>
<dbReference type="GO" id="GO:0005507">
    <property type="term" value="F:copper ion binding"/>
    <property type="evidence" value="ECO:0007669"/>
    <property type="project" value="TreeGrafter"/>
</dbReference>
<keyword evidence="5 20" id="KW-1003">Cell membrane</keyword>
<dbReference type="InterPro" id="IPR036412">
    <property type="entry name" value="HAD-like_sf"/>
</dbReference>
<dbReference type="NCBIfam" id="TIGR01511">
    <property type="entry name" value="ATPase-IB1_Cu"/>
    <property type="match status" value="1"/>
</dbReference>
<dbReference type="PROSITE" id="PS00154">
    <property type="entry name" value="ATPASE_E1_E2"/>
    <property type="match status" value="1"/>
</dbReference>
<keyword evidence="7 20" id="KW-0479">Metal-binding</keyword>
<dbReference type="SFLD" id="SFLDF00027">
    <property type="entry name" value="p-type_atpase"/>
    <property type="match status" value="1"/>
</dbReference>
<dbReference type="InterPro" id="IPR059000">
    <property type="entry name" value="ATPase_P-type_domA"/>
</dbReference>
<name>A0A537J0H2_9BACT</name>
<feature type="transmembrane region" description="Helical" evidence="20">
    <location>
        <begin position="696"/>
        <end position="718"/>
    </location>
</feature>
<dbReference type="PROSITE" id="PS50846">
    <property type="entry name" value="HMA_2"/>
    <property type="match status" value="1"/>
</dbReference>
<dbReference type="Pfam" id="PF00403">
    <property type="entry name" value="HMA"/>
    <property type="match status" value="1"/>
</dbReference>
<keyword evidence="9" id="KW-0187">Copper transport</keyword>
<evidence type="ECO:0000256" key="4">
    <source>
        <dbReference type="ARBA" id="ARBA00022448"/>
    </source>
</evidence>
<reference evidence="22 23" key="1">
    <citation type="journal article" date="2019" name="Nat. Microbiol.">
        <title>Mediterranean grassland soil C-N compound turnover is dependent on rainfall and depth, and is mediated by genomically divergent microorganisms.</title>
        <authorList>
            <person name="Diamond S."/>
            <person name="Andeer P.F."/>
            <person name="Li Z."/>
            <person name="Crits-Christoph A."/>
            <person name="Burstein D."/>
            <person name="Anantharaman K."/>
            <person name="Lane K.R."/>
            <person name="Thomas B.C."/>
            <person name="Pan C."/>
            <person name="Northen T.R."/>
            <person name="Banfield J.F."/>
        </authorList>
    </citation>
    <scope>NUCLEOTIDE SEQUENCE [LARGE SCALE GENOMIC DNA]</scope>
    <source>
        <strain evidence="22">NP_8</strain>
    </source>
</reference>
<dbReference type="SUPFAM" id="SSF56784">
    <property type="entry name" value="HAD-like"/>
    <property type="match status" value="1"/>
</dbReference>
<dbReference type="FunFam" id="3.30.70.100:FF:000001">
    <property type="entry name" value="ATPase copper transporting beta"/>
    <property type="match status" value="1"/>
</dbReference>
<keyword evidence="12 20" id="KW-1133">Transmembrane helix</keyword>
<comment type="function">
    <text evidence="17">Involved in copper transport.</text>
</comment>
<dbReference type="GO" id="GO:0005886">
    <property type="term" value="C:plasma membrane"/>
    <property type="evidence" value="ECO:0007669"/>
    <property type="project" value="UniProtKB-SubCell"/>
</dbReference>
<feature type="transmembrane region" description="Helical" evidence="20">
    <location>
        <begin position="164"/>
        <end position="187"/>
    </location>
</feature>
<dbReference type="InterPro" id="IPR023299">
    <property type="entry name" value="ATPase_P-typ_cyto_dom_N"/>
</dbReference>
<dbReference type="PRINTS" id="PR00119">
    <property type="entry name" value="CATATPASE"/>
</dbReference>
<keyword evidence="11" id="KW-1278">Translocase</keyword>
<dbReference type="PROSITE" id="PS01047">
    <property type="entry name" value="HMA_1"/>
    <property type="match status" value="1"/>
</dbReference>
<evidence type="ECO:0000256" key="20">
    <source>
        <dbReference type="RuleBase" id="RU362081"/>
    </source>
</evidence>
<dbReference type="InterPro" id="IPR006121">
    <property type="entry name" value="HMA_dom"/>
</dbReference>
<dbReference type="Gene3D" id="2.70.150.10">
    <property type="entry name" value="Calcium-transporting ATPase, cytoplasmic transduction domain A"/>
    <property type="match status" value="1"/>
</dbReference>
<evidence type="ECO:0000256" key="5">
    <source>
        <dbReference type="ARBA" id="ARBA00022475"/>
    </source>
</evidence>
<keyword evidence="10 20" id="KW-0067">ATP-binding</keyword>
<dbReference type="InterPro" id="IPR001757">
    <property type="entry name" value="P_typ_ATPase"/>
</dbReference>
<dbReference type="NCBIfam" id="TIGR01494">
    <property type="entry name" value="ATPase_P-type"/>
    <property type="match status" value="1"/>
</dbReference>